<feature type="domain" description="AAA+ ATPase" evidence="3">
    <location>
        <begin position="237"/>
        <end position="409"/>
    </location>
</feature>
<feature type="compositionally biased region" description="Low complexity" evidence="2">
    <location>
        <begin position="126"/>
        <end position="139"/>
    </location>
</feature>
<feature type="region of interest" description="Disordered" evidence="2">
    <location>
        <begin position="510"/>
        <end position="529"/>
    </location>
</feature>
<sequence>MPSTRTSKKRAHPESIVASPSSSNANVGDTNTTSTQITNPNTRRRSLRVLSSPSSSSPMKIFGDVDHDLDGPPSSPTPYRKPPLKRARTSLTMMDGDGNKENVPPMLMAPVSGSGAGSVNGGAQPGRTTRSGQTRRGNTPSIGLGLPSSRSRASTPRRTVSMPIGRDTSMKIVDMPAPEIAQLTLNTPPPTPQSLHSRARALLRATSTSFVGREDERLKITAFLKGFIEPDNSPSTEGPSLYVSGAPGTGKTALVNDVLSSLAQTGHENLKVVVLNCMGLGELGLGPVWDRVMEEYVDGDKRKRGASKSKNNKAAFDVLMGKEDTRCVLVLDEIDHLSARNADIQTIFDLPNKFSNTLRVIGIANTHTLSSSSHSCAATTIHFAPYTAPELSAIISSRLSPIVAEDAAFIGTSALALLTRKVSSTTGDVRVVISTLLRAIDTSSAANAPTVSPAHILETIKKDKSQNASSSDCVNKVRALGFQARVVLCAFLLALKRLAAGVPLSSHAAQTVTKGKENPSAPSNGTSASNGLDHTVLHAYYCALLGPTPFEPVPRTELADVLGMLEIHGLVYLSLAQSKGRGAKGKAMIALASGVREEEVVRGLSNGEGAMEEEVTKLWDNEVKRINRISGARKAELKNLGEKKLASFDEAMEQ</sequence>
<feature type="region of interest" description="Disordered" evidence="2">
    <location>
        <begin position="1"/>
        <end position="87"/>
    </location>
</feature>
<dbReference type="SUPFAM" id="SSF52540">
    <property type="entry name" value="P-loop containing nucleoside triphosphate hydrolases"/>
    <property type="match status" value="1"/>
</dbReference>
<dbReference type="InterPro" id="IPR027417">
    <property type="entry name" value="P-loop_NTPase"/>
</dbReference>
<dbReference type="STRING" id="1314777.A0A164PS77"/>
<feature type="region of interest" description="Disordered" evidence="2">
    <location>
        <begin position="110"/>
        <end position="162"/>
    </location>
</feature>
<evidence type="ECO:0000259" key="3">
    <source>
        <dbReference type="SMART" id="SM00382"/>
    </source>
</evidence>
<dbReference type="GO" id="GO:0003688">
    <property type="term" value="F:DNA replication origin binding"/>
    <property type="evidence" value="ECO:0007669"/>
    <property type="project" value="TreeGrafter"/>
</dbReference>
<feature type="compositionally biased region" description="Polar residues" evidence="2">
    <location>
        <begin position="520"/>
        <end position="529"/>
    </location>
</feature>
<feature type="compositionally biased region" description="Polar residues" evidence="2">
    <location>
        <begin position="18"/>
        <end position="41"/>
    </location>
</feature>
<proteinExistence type="predicted"/>
<dbReference type="InterPro" id="IPR050311">
    <property type="entry name" value="ORC1/CDC6"/>
</dbReference>
<dbReference type="GO" id="GO:0006270">
    <property type="term" value="P:DNA replication initiation"/>
    <property type="evidence" value="ECO:0007669"/>
    <property type="project" value="TreeGrafter"/>
</dbReference>
<dbReference type="OrthoDB" id="1926878at2759"/>
<keyword evidence="1" id="KW-0235">DNA replication</keyword>
<dbReference type="InterPro" id="IPR003593">
    <property type="entry name" value="AAA+_ATPase"/>
</dbReference>
<feature type="compositionally biased region" description="Low complexity" evidence="2">
    <location>
        <begin position="48"/>
        <end position="58"/>
    </location>
</feature>
<dbReference type="AlphaFoldDB" id="A0A164PS77"/>
<evidence type="ECO:0000256" key="1">
    <source>
        <dbReference type="ARBA" id="ARBA00022705"/>
    </source>
</evidence>
<gene>
    <name evidence="4" type="ORF">SISNIDRAFT_445387</name>
</gene>
<protein>
    <submittedName>
        <fullName evidence="4">p-loop containing nucleoside triphosphate hydrolase protein</fullName>
    </submittedName>
</protein>
<name>A0A164PS77_9AGAM</name>
<dbReference type="Pfam" id="PF13191">
    <property type="entry name" value="AAA_16"/>
    <property type="match status" value="1"/>
</dbReference>
<dbReference type="Gene3D" id="3.40.50.300">
    <property type="entry name" value="P-loop containing nucleotide triphosphate hydrolases"/>
    <property type="match status" value="1"/>
</dbReference>
<feature type="compositionally biased region" description="Low complexity" evidence="2">
    <location>
        <begin position="147"/>
        <end position="159"/>
    </location>
</feature>
<evidence type="ECO:0000256" key="2">
    <source>
        <dbReference type="SAM" id="MobiDB-lite"/>
    </source>
</evidence>
<feature type="compositionally biased region" description="Gly residues" evidence="2">
    <location>
        <begin position="114"/>
        <end position="124"/>
    </location>
</feature>
<dbReference type="PANTHER" id="PTHR10763:SF26">
    <property type="entry name" value="CELL DIVISION CONTROL PROTEIN 6 HOMOLOG"/>
    <property type="match status" value="1"/>
</dbReference>
<feature type="compositionally biased region" description="Basic residues" evidence="2">
    <location>
        <begin position="1"/>
        <end position="11"/>
    </location>
</feature>
<dbReference type="Gene3D" id="1.10.8.60">
    <property type="match status" value="1"/>
</dbReference>
<evidence type="ECO:0000313" key="5">
    <source>
        <dbReference type="Proteomes" id="UP000076722"/>
    </source>
</evidence>
<dbReference type="CDD" id="cd00009">
    <property type="entry name" value="AAA"/>
    <property type="match status" value="1"/>
</dbReference>
<dbReference type="EMBL" id="KV419431">
    <property type="protein sequence ID" value="KZS88989.1"/>
    <property type="molecule type" value="Genomic_DNA"/>
</dbReference>
<reference evidence="4 5" key="1">
    <citation type="journal article" date="2016" name="Mol. Biol. Evol.">
        <title>Comparative Genomics of Early-Diverging Mushroom-Forming Fungi Provides Insights into the Origins of Lignocellulose Decay Capabilities.</title>
        <authorList>
            <person name="Nagy L.G."/>
            <person name="Riley R."/>
            <person name="Tritt A."/>
            <person name="Adam C."/>
            <person name="Daum C."/>
            <person name="Floudas D."/>
            <person name="Sun H."/>
            <person name="Yadav J.S."/>
            <person name="Pangilinan J."/>
            <person name="Larsson K.H."/>
            <person name="Matsuura K."/>
            <person name="Barry K."/>
            <person name="Labutti K."/>
            <person name="Kuo R."/>
            <person name="Ohm R.A."/>
            <person name="Bhattacharya S.S."/>
            <person name="Shirouzu T."/>
            <person name="Yoshinaga Y."/>
            <person name="Martin F.M."/>
            <person name="Grigoriev I.V."/>
            <person name="Hibbett D.S."/>
        </authorList>
    </citation>
    <scope>NUCLEOTIDE SEQUENCE [LARGE SCALE GENOMIC DNA]</scope>
    <source>
        <strain evidence="4 5">HHB9708</strain>
    </source>
</reference>
<dbReference type="InterPro" id="IPR041664">
    <property type="entry name" value="AAA_16"/>
</dbReference>
<dbReference type="GO" id="GO:0005634">
    <property type="term" value="C:nucleus"/>
    <property type="evidence" value="ECO:0007669"/>
    <property type="project" value="TreeGrafter"/>
</dbReference>
<keyword evidence="5" id="KW-1185">Reference proteome</keyword>
<accession>A0A164PS77</accession>
<dbReference type="GO" id="GO:0016787">
    <property type="term" value="F:hydrolase activity"/>
    <property type="evidence" value="ECO:0007669"/>
    <property type="project" value="UniProtKB-KW"/>
</dbReference>
<evidence type="ECO:0000313" key="4">
    <source>
        <dbReference type="EMBL" id="KZS88989.1"/>
    </source>
</evidence>
<dbReference type="GO" id="GO:0033314">
    <property type="term" value="P:mitotic DNA replication checkpoint signaling"/>
    <property type="evidence" value="ECO:0007669"/>
    <property type="project" value="TreeGrafter"/>
</dbReference>
<dbReference type="Proteomes" id="UP000076722">
    <property type="component" value="Unassembled WGS sequence"/>
</dbReference>
<keyword evidence="4" id="KW-0378">Hydrolase</keyword>
<organism evidence="4 5">
    <name type="scientific">Sistotremastrum niveocremeum HHB9708</name>
    <dbReference type="NCBI Taxonomy" id="1314777"/>
    <lineage>
        <taxon>Eukaryota</taxon>
        <taxon>Fungi</taxon>
        <taxon>Dikarya</taxon>
        <taxon>Basidiomycota</taxon>
        <taxon>Agaricomycotina</taxon>
        <taxon>Agaricomycetes</taxon>
        <taxon>Sistotremastrales</taxon>
        <taxon>Sistotremastraceae</taxon>
        <taxon>Sertulicium</taxon>
        <taxon>Sertulicium niveocremeum</taxon>
    </lineage>
</organism>
<dbReference type="SMART" id="SM00382">
    <property type="entry name" value="AAA"/>
    <property type="match status" value="1"/>
</dbReference>
<dbReference type="PANTHER" id="PTHR10763">
    <property type="entry name" value="CELL DIVISION CONTROL PROTEIN 6-RELATED"/>
    <property type="match status" value="1"/>
</dbReference>